<dbReference type="Proteomes" id="UP000822688">
    <property type="component" value="Chromosome 10"/>
</dbReference>
<sequence length="55" mass="6129">MPNRSPFPTSSMCLQCLLSTAIVYILHQSRHRMQSRGANVKFGPSRGPGLLIFPE</sequence>
<keyword evidence="1" id="KW-0472">Membrane</keyword>
<keyword evidence="3" id="KW-1185">Reference proteome</keyword>
<evidence type="ECO:0000256" key="1">
    <source>
        <dbReference type="SAM" id="Phobius"/>
    </source>
</evidence>
<organism evidence="2 3">
    <name type="scientific">Ceratodon purpureus</name>
    <name type="common">Fire moss</name>
    <name type="synonym">Dicranum purpureum</name>
    <dbReference type="NCBI Taxonomy" id="3225"/>
    <lineage>
        <taxon>Eukaryota</taxon>
        <taxon>Viridiplantae</taxon>
        <taxon>Streptophyta</taxon>
        <taxon>Embryophyta</taxon>
        <taxon>Bryophyta</taxon>
        <taxon>Bryophytina</taxon>
        <taxon>Bryopsida</taxon>
        <taxon>Dicranidae</taxon>
        <taxon>Pseudoditrichales</taxon>
        <taxon>Ditrichaceae</taxon>
        <taxon>Ceratodon</taxon>
    </lineage>
</organism>
<comment type="caution">
    <text evidence="2">The sequence shown here is derived from an EMBL/GenBank/DDBJ whole genome shotgun (WGS) entry which is preliminary data.</text>
</comment>
<proteinExistence type="predicted"/>
<keyword evidence="1" id="KW-0812">Transmembrane</keyword>
<keyword evidence="1" id="KW-1133">Transmembrane helix</keyword>
<protein>
    <submittedName>
        <fullName evidence="2">Uncharacterized protein</fullName>
    </submittedName>
</protein>
<evidence type="ECO:0000313" key="2">
    <source>
        <dbReference type="EMBL" id="KAG0559396.1"/>
    </source>
</evidence>
<reference evidence="2" key="1">
    <citation type="submission" date="2020-06" db="EMBL/GenBank/DDBJ databases">
        <title>WGS assembly of Ceratodon purpureus strain R40.</title>
        <authorList>
            <person name="Carey S.B."/>
            <person name="Jenkins J."/>
            <person name="Shu S."/>
            <person name="Lovell J.T."/>
            <person name="Sreedasyam A."/>
            <person name="Maumus F."/>
            <person name="Tiley G.P."/>
            <person name="Fernandez-Pozo N."/>
            <person name="Barry K."/>
            <person name="Chen C."/>
            <person name="Wang M."/>
            <person name="Lipzen A."/>
            <person name="Daum C."/>
            <person name="Saski C.A."/>
            <person name="Payton A.C."/>
            <person name="Mcbreen J.C."/>
            <person name="Conrad R.E."/>
            <person name="Kollar L.M."/>
            <person name="Olsson S."/>
            <person name="Huttunen S."/>
            <person name="Landis J.B."/>
            <person name="Wickett N.J."/>
            <person name="Johnson M.G."/>
            <person name="Rensing S.A."/>
            <person name="Grimwood J."/>
            <person name="Schmutz J."/>
            <person name="Mcdaniel S.F."/>
        </authorList>
    </citation>
    <scope>NUCLEOTIDE SEQUENCE</scope>
    <source>
        <strain evidence="2">R40</strain>
    </source>
</reference>
<feature type="transmembrane region" description="Helical" evidence="1">
    <location>
        <begin position="6"/>
        <end position="26"/>
    </location>
</feature>
<dbReference type="AlphaFoldDB" id="A0A8T0GIQ7"/>
<evidence type="ECO:0000313" key="3">
    <source>
        <dbReference type="Proteomes" id="UP000822688"/>
    </source>
</evidence>
<name>A0A8T0GIQ7_CERPU</name>
<accession>A0A8T0GIQ7</accession>
<gene>
    <name evidence="2" type="ORF">KC19_10G101200</name>
</gene>
<dbReference type="EMBL" id="CM026431">
    <property type="protein sequence ID" value="KAG0559396.1"/>
    <property type="molecule type" value="Genomic_DNA"/>
</dbReference>